<reference evidence="3" key="1">
    <citation type="submission" date="2023-02" db="EMBL/GenBank/DDBJ databases">
        <title>Genome of toxic invasive species Heracleum sosnowskyi carries increased number of genes despite the absence of recent whole-genome duplications.</title>
        <authorList>
            <person name="Schelkunov M."/>
            <person name="Shtratnikova V."/>
            <person name="Makarenko M."/>
            <person name="Klepikova A."/>
            <person name="Omelchenko D."/>
            <person name="Novikova G."/>
            <person name="Obukhova E."/>
            <person name="Bogdanov V."/>
            <person name="Penin A."/>
            <person name="Logacheva M."/>
        </authorList>
    </citation>
    <scope>NUCLEOTIDE SEQUENCE</scope>
    <source>
        <strain evidence="3">Hsosn_3</strain>
        <tissue evidence="3">Leaf</tissue>
    </source>
</reference>
<evidence type="ECO:0000259" key="2">
    <source>
        <dbReference type="Pfam" id="PF13963"/>
    </source>
</evidence>
<evidence type="ECO:0000313" key="3">
    <source>
        <dbReference type="EMBL" id="KAK1402089.1"/>
    </source>
</evidence>
<gene>
    <name evidence="3" type="ORF">POM88_001694</name>
</gene>
<feature type="region of interest" description="Disordered" evidence="1">
    <location>
        <begin position="81"/>
        <end position="118"/>
    </location>
</feature>
<dbReference type="AlphaFoldDB" id="A0AAD8JEP1"/>
<dbReference type="Proteomes" id="UP001237642">
    <property type="component" value="Unassembled WGS sequence"/>
</dbReference>
<dbReference type="InterPro" id="IPR029480">
    <property type="entry name" value="Transpos_assoc"/>
</dbReference>
<evidence type="ECO:0000256" key="1">
    <source>
        <dbReference type="SAM" id="MobiDB-lite"/>
    </source>
</evidence>
<reference evidence="3" key="2">
    <citation type="submission" date="2023-05" db="EMBL/GenBank/DDBJ databases">
        <authorList>
            <person name="Schelkunov M.I."/>
        </authorList>
    </citation>
    <scope>NUCLEOTIDE SEQUENCE</scope>
    <source>
        <strain evidence="3">Hsosn_3</strain>
        <tissue evidence="3">Leaf</tissue>
    </source>
</reference>
<sequence>MDKSWMNADRRTKEFQRGVDGLLMFALENGQDGNKISCPCLKCAHSKSWKARIVRGHLFQNGIDQSYTCWIWHGEVSTGESQHAAEDTSSSSQSVDQNPMKTENAGDTDDNADDVSLDSSDNTTAVIPFFNEHMAFLMTKYPEHENDEMWLKNKQNETFPKWFKEKIASDLEDKKELSNEIIWIADEPNKDVPTFSGYRMDGVTFRTRERDDMRQLPEKNYYEDNVYENEASVEVELENDFYMPNFPDVDEEDMPTSYIRDDVDELIQLS</sequence>
<comment type="caution">
    <text evidence="3">The sequence shown here is derived from an EMBL/GenBank/DDBJ whole genome shotgun (WGS) entry which is preliminary data.</text>
</comment>
<accession>A0AAD8JEP1</accession>
<keyword evidence="4" id="KW-1185">Reference proteome</keyword>
<name>A0AAD8JEP1_9APIA</name>
<evidence type="ECO:0000313" key="4">
    <source>
        <dbReference type="Proteomes" id="UP001237642"/>
    </source>
</evidence>
<dbReference type="EMBL" id="JAUIZM010000001">
    <property type="protein sequence ID" value="KAK1402089.1"/>
    <property type="molecule type" value="Genomic_DNA"/>
</dbReference>
<dbReference type="PANTHER" id="PTHR48258">
    <property type="entry name" value="DUF4218 DOMAIN-CONTAINING PROTEIN-RELATED"/>
    <property type="match status" value="1"/>
</dbReference>
<organism evidence="3 4">
    <name type="scientific">Heracleum sosnowskyi</name>
    <dbReference type="NCBI Taxonomy" id="360622"/>
    <lineage>
        <taxon>Eukaryota</taxon>
        <taxon>Viridiplantae</taxon>
        <taxon>Streptophyta</taxon>
        <taxon>Embryophyta</taxon>
        <taxon>Tracheophyta</taxon>
        <taxon>Spermatophyta</taxon>
        <taxon>Magnoliopsida</taxon>
        <taxon>eudicotyledons</taxon>
        <taxon>Gunneridae</taxon>
        <taxon>Pentapetalae</taxon>
        <taxon>asterids</taxon>
        <taxon>campanulids</taxon>
        <taxon>Apiales</taxon>
        <taxon>Apiaceae</taxon>
        <taxon>Apioideae</taxon>
        <taxon>apioid superclade</taxon>
        <taxon>Tordylieae</taxon>
        <taxon>Tordyliinae</taxon>
        <taxon>Heracleum</taxon>
    </lineage>
</organism>
<feature type="domain" description="Transposase-associated" evidence="2">
    <location>
        <begin position="3"/>
        <end position="75"/>
    </location>
</feature>
<protein>
    <recommendedName>
        <fullName evidence="2">Transposase-associated domain-containing protein</fullName>
    </recommendedName>
</protein>
<proteinExistence type="predicted"/>
<feature type="compositionally biased region" description="Acidic residues" evidence="1">
    <location>
        <begin position="106"/>
        <end position="116"/>
    </location>
</feature>
<feature type="compositionally biased region" description="Polar residues" evidence="1">
    <location>
        <begin position="87"/>
        <end position="101"/>
    </location>
</feature>
<dbReference type="Pfam" id="PF13963">
    <property type="entry name" value="Transpos_assoc"/>
    <property type="match status" value="1"/>
</dbReference>